<evidence type="ECO:0000313" key="2">
    <source>
        <dbReference type="Proteomes" id="UP000535182"/>
    </source>
</evidence>
<comment type="caution">
    <text evidence="1">The sequence shown here is derived from an EMBL/GenBank/DDBJ whole genome shotgun (WGS) entry which is preliminary data.</text>
</comment>
<organism evidence="1 2">
    <name type="scientific">Tunturiibacter gelidiferens</name>
    <dbReference type="NCBI Taxonomy" id="3069689"/>
    <lineage>
        <taxon>Bacteria</taxon>
        <taxon>Pseudomonadati</taxon>
        <taxon>Acidobacteriota</taxon>
        <taxon>Terriglobia</taxon>
        <taxon>Terriglobales</taxon>
        <taxon>Acidobacteriaceae</taxon>
        <taxon>Tunturiibacter</taxon>
    </lineage>
</organism>
<sequence>MILFWKRCSLPTLAAIALVTVLGINSKVFASSSNGQNGESSNYTRENIAAVPCNVLVTRNDRVRPAGEVLSL</sequence>
<evidence type="ECO:0000313" key="1">
    <source>
        <dbReference type="EMBL" id="MBB5330298.1"/>
    </source>
</evidence>
<dbReference type="Proteomes" id="UP000535182">
    <property type="component" value="Unassembled WGS sequence"/>
</dbReference>
<dbReference type="AlphaFoldDB" id="A0A9X0QHH9"/>
<proteinExistence type="predicted"/>
<keyword evidence="2" id="KW-1185">Reference proteome</keyword>
<reference evidence="1 2" key="1">
    <citation type="submission" date="2020-08" db="EMBL/GenBank/DDBJ databases">
        <title>Genomic Encyclopedia of Type Strains, Phase IV (KMG-V): Genome sequencing to study the core and pangenomes of soil and plant-associated prokaryotes.</title>
        <authorList>
            <person name="Whitman W."/>
        </authorList>
    </citation>
    <scope>NUCLEOTIDE SEQUENCE [LARGE SCALE GENOMIC DNA]</scope>
    <source>
        <strain evidence="1 2">X5P2</strain>
    </source>
</reference>
<accession>A0A9X0QHH9</accession>
<gene>
    <name evidence="1" type="ORF">HDF14_003931</name>
</gene>
<name>A0A9X0QHH9_9BACT</name>
<protein>
    <submittedName>
        <fullName evidence="1">Uncharacterized protein</fullName>
    </submittedName>
</protein>
<dbReference type="EMBL" id="JACHEB010000009">
    <property type="protein sequence ID" value="MBB5330298.1"/>
    <property type="molecule type" value="Genomic_DNA"/>
</dbReference>